<gene>
    <name evidence="1" type="ORF">OL599_07880</name>
</gene>
<reference evidence="1" key="2">
    <citation type="submission" date="2022-10" db="EMBL/GenBank/DDBJ databases">
        <authorList>
            <person name="Trinh H.N."/>
        </authorList>
    </citation>
    <scope>NUCLEOTIDE SEQUENCE</scope>
    <source>
        <strain evidence="1">RN2-1</strain>
    </source>
</reference>
<reference evidence="1" key="1">
    <citation type="submission" date="2022-09" db="EMBL/GenBank/DDBJ databases">
        <title>Rhodovastum sp. nov. RN2-1 isolated from soil in Seongnam, South Korea.</title>
        <authorList>
            <person name="Le N.T."/>
        </authorList>
    </citation>
    <scope>NUCLEOTIDE SEQUENCE</scope>
    <source>
        <strain evidence="1">RN2-1</strain>
    </source>
</reference>
<comment type="caution">
    <text evidence="1">The sequence shown here is derived from an EMBL/GenBank/DDBJ whole genome shotgun (WGS) entry which is preliminary data.</text>
</comment>
<dbReference type="AlphaFoldDB" id="A0AA41YJ00"/>
<organism evidence="1 2">
    <name type="scientific">Limobrevibacterium gyesilva</name>
    <dbReference type="NCBI Taxonomy" id="2991712"/>
    <lineage>
        <taxon>Bacteria</taxon>
        <taxon>Pseudomonadati</taxon>
        <taxon>Pseudomonadota</taxon>
        <taxon>Alphaproteobacteria</taxon>
        <taxon>Acetobacterales</taxon>
        <taxon>Acetobacteraceae</taxon>
        <taxon>Limobrevibacterium</taxon>
    </lineage>
</organism>
<dbReference type="Proteomes" id="UP001165679">
    <property type="component" value="Unassembled WGS sequence"/>
</dbReference>
<dbReference type="Pfam" id="PF05988">
    <property type="entry name" value="DUF899"/>
    <property type="match status" value="1"/>
</dbReference>
<proteinExistence type="predicted"/>
<accession>A0AA41YJ00</accession>
<name>A0AA41YJ00_9PROT</name>
<dbReference type="EMBL" id="JAPDNT010000004">
    <property type="protein sequence ID" value="MCW3474501.1"/>
    <property type="molecule type" value="Genomic_DNA"/>
</dbReference>
<dbReference type="Gene3D" id="3.40.30.10">
    <property type="entry name" value="Glutaredoxin"/>
    <property type="match status" value="1"/>
</dbReference>
<keyword evidence="2" id="KW-1185">Reference proteome</keyword>
<protein>
    <submittedName>
        <fullName evidence="1">DUF899 domain-containing protein</fullName>
    </submittedName>
</protein>
<evidence type="ECO:0000313" key="2">
    <source>
        <dbReference type="Proteomes" id="UP001165679"/>
    </source>
</evidence>
<dbReference type="InterPro" id="IPR010296">
    <property type="entry name" value="DUF899_thioredox"/>
</dbReference>
<dbReference type="InterPro" id="IPR036249">
    <property type="entry name" value="Thioredoxin-like_sf"/>
</dbReference>
<dbReference type="SUPFAM" id="SSF52833">
    <property type="entry name" value="Thioredoxin-like"/>
    <property type="match status" value="1"/>
</dbReference>
<sequence>MMDKDTASTLAAYRRELAELHTKIRAVQAAAGPEEVQDYGFATGDGPVRLSALFGARDDLIVIHNMGVGCAYCTLWADGFNGVYHHLASRAAFVVSSPDAPAVQARFAAGRGWRFPMVSHAGSSFAEDMGYRAENGGWLPGVSVFRREQGRIVRVSNARFSPGDDFCILWHVFDLLPGGAAGWKPQLNQA</sequence>
<evidence type="ECO:0000313" key="1">
    <source>
        <dbReference type="EMBL" id="MCW3474501.1"/>
    </source>
</evidence>